<evidence type="ECO:0000256" key="2">
    <source>
        <dbReference type="ARBA" id="ARBA00022679"/>
    </source>
</evidence>
<accession>A0A426ZPP3</accession>
<evidence type="ECO:0000256" key="3">
    <source>
        <dbReference type="ARBA" id="ARBA00022801"/>
    </source>
</evidence>
<protein>
    <recommendedName>
        <fullName evidence="1">xyloglucan:xyloglucosyl transferase</fullName>
        <ecNumber evidence="1">2.4.1.207</ecNumber>
    </recommendedName>
</protein>
<evidence type="ECO:0000259" key="8">
    <source>
        <dbReference type="PROSITE" id="PS51762"/>
    </source>
</evidence>
<dbReference type="EC" id="2.4.1.207" evidence="1"/>
<evidence type="ECO:0000256" key="4">
    <source>
        <dbReference type="ARBA" id="ARBA00023295"/>
    </source>
</evidence>
<feature type="compositionally biased region" description="Basic residues" evidence="6">
    <location>
        <begin position="391"/>
        <end position="404"/>
    </location>
</feature>
<dbReference type="GO" id="GO:0044042">
    <property type="term" value="P:glucan metabolic process"/>
    <property type="evidence" value="ECO:0007669"/>
    <property type="project" value="InterPro"/>
</dbReference>
<evidence type="ECO:0000256" key="1">
    <source>
        <dbReference type="ARBA" id="ARBA00012152"/>
    </source>
</evidence>
<dbReference type="PANTHER" id="PTHR31062">
    <property type="entry name" value="XYLOGLUCAN ENDOTRANSGLUCOSYLASE/HYDROLASE PROTEIN 8-RELATED"/>
    <property type="match status" value="1"/>
</dbReference>
<dbReference type="Gene3D" id="2.60.120.200">
    <property type="match status" value="1"/>
</dbReference>
<organism evidence="9 10">
    <name type="scientific">Ensete ventricosum</name>
    <name type="common">Abyssinian banana</name>
    <name type="synonym">Musa ensete</name>
    <dbReference type="NCBI Taxonomy" id="4639"/>
    <lineage>
        <taxon>Eukaryota</taxon>
        <taxon>Viridiplantae</taxon>
        <taxon>Streptophyta</taxon>
        <taxon>Embryophyta</taxon>
        <taxon>Tracheophyta</taxon>
        <taxon>Spermatophyta</taxon>
        <taxon>Magnoliopsida</taxon>
        <taxon>Liliopsida</taxon>
        <taxon>Zingiberales</taxon>
        <taxon>Musaceae</taxon>
        <taxon>Ensete</taxon>
    </lineage>
</organism>
<comment type="catalytic activity">
    <reaction evidence="5">
        <text>breaks a beta-(1-&gt;4) bond in the backbone of a xyloglucan and transfers the xyloglucanyl segment on to O-4 of the non-reducing terminal glucose residue of an acceptor, which can be a xyloglucan or an oligosaccharide of xyloglucan.</text>
        <dbReference type="EC" id="2.4.1.207"/>
    </reaction>
</comment>
<dbReference type="SUPFAM" id="SSF49899">
    <property type="entry name" value="Concanavalin A-like lectins/glucanases"/>
    <property type="match status" value="1"/>
</dbReference>
<dbReference type="GO" id="GO:0048046">
    <property type="term" value="C:apoplast"/>
    <property type="evidence" value="ECO:0007669"/>
    <property type="project" value="InterPro"/>
</dbReference>
<dbReference type="PROSITE" id="PS51762">
    <property type="entry name" value="GH16_2"/>
    <property type="match status" value="1"/>
</dbReference>
<evidence type="ECO:0000256" key="7">
    <source>
        <dbReference type="SAM" id="Phobius"/>
    </source>
</evidence>
<dbReference type="Proteomes" id="UP000287651">
    <property type="component" value="Unassembled WGS sequence"/>
</dbReference>
<keyword evidence="4" id="KW-0326">Glycosidase</keyword>
<dbReference type="AlphaFoldDB" id="A0A426ZPP3"/>
<feature type="transmembrane region" description="Helical" evidence="7">
    <location>
        <begin position="68"/>
        <end position="88"/>
    </location>
</feature>
<keyword evidence="3" id="KW-0378">Hydrolase</keyword>
<comment type="caution">
    <text evidence="9">The sequence shown here is derived from an EMBL/GenBank/DDBJ whole genome shotgun (WGS) entry which is preliminary data.</text>
</comment>
<dbReference type="InterPro" id="IPR013320">
    <property type="entry name" value="ConA-like_dom_sf"/>
</dbReference>
<gene>
    <name evidence="9" type="ORF">B296_00008801</name>
</gene>
<evidence type="ECO:0000256" key="6">
    <source>
        <dbReference type="SAM" id="MobiDB-lite"/>
    </source>
</evidence>
<evidence type="ECO:0000256" key="5">
    <source>
        <dbReference type="ARBA" id="ARBA00034022"/>
    </source>
</evidence>
<feature type="compositionally biased region" description="Basic and acidic residues" evidence="6">
    <location>
        <begin position="405"/>
        <end position="415"/>
    </location>
</feature>
<feature type="domain" description="GH16" evidence="8">
    <location>
        <begin position="84"/>
        <end position="300"/>
    </location>
</feature>
<proteinExistence type="predicted"/>
<dbReference type="EMBL" id="AMZH03005644">
    <property type="protein sequence ID" value="RRT65895.1"/>
    <property type="molecule type" value="Genomic_DNA"/>
</dbReference>
<keyword evidence="7" id="KW-1133">Transmembrane helix</keyword>
<dbReference type="InterPro" id="IPR044791">
    <property type="entry name" value="Beta-glucanase/XTH"/>
</dbReference>
<keyword evidence="7" id="KW-0812">Transmembrane</keyword>
<feature type="region of interest" description="Disordered" evidence="6">
    <location>
        <begin position="391"/>
        <end position="415"/>
    </location>
</feature>
<evidence type="ECO:0000313" key="10">
    <source>
        <dbReference type="Proteomes" id="UP000287651"/>
    </source>
</evidence>
<evidence type="ECO:0000313" key="9">
    <source>
        <dbReference type="EMBL" id="RRT65895.1"/>
    </source>
</evidence>
<dbReference type="InterPro" id="IPR010713">
    <property type="entry name" value="XET_C"/>
</dbReference>
<dbReference type="GO" id="GO:0004553">
    <property type="term" value="F:hydrolase activity, hydrolyzing O-glycosyl compounds"/>
    <property type="evidence" value="ECO:0007669"/>
    <property type="project" value="InterPro"/>
</dbReference>
<dbReference type="Pfam" id="PF06955">
    <property type="entry name" value="XET_C"/>
    <property type="match status" value="1"/>
</dbReference>
<reference evidence="9 10" key="1">
    <citation type="journal article" date="2014" name="Agronomy (Basel)">
        <title>A Draft Genome Sequence for Ensete ventricosum, the Drought-Tolerant Tree Against Hunger.</title>
        <authorList>
            <person name="Harrison J."/>
            <person name="Moore K.A."/>
            <person name="Paszkiewicz K."/>
            <person name="Jones T."/>
            <person name="Grant M."/>
            <person name="Ambacheew D."/>
            <person name="Muzemil S."/>
            <person name="Studholme D.J."/>
        </authorList>
    </citation>
    <scope>NUCLEOTIDE SEQUENCE [LARGE SCALE GENOMIC DNA]</scope>
</reference>
<keyword evidence="7" id="KW-0472">Membrane</keyword>
<dbReference type="InterPro" id="IPR000757">
    <property type="entry name" value="Beta-glucanase-like"/>
</dbReference>
<dbReference type="GO" id="GO:0016762">
    <property type="term" value="F:xyloglucan:xyloglucosyl transferase activity"/>
    <property type="evidence" value="ECO:0007669"/>
    <property type="project" value="UniProtKB-EC"/>
</dbReference>
<name>A0A426ZPP3_ENSVE</name>
<keyword evidence="2" id="KW-0808">Transferase</keyword>
<sequence length="415" mass="47367">MRGQLLQSIDCQVTWSHRQFDFDPQSAKLPITVSAFISTPPPIHKRQREGGTKKEGIRRKATMTSAPSIASAVVMLSCIVTAAVALNVTTLPFDEGFCHLFGNDNLVRSPDGRSARSGFISNDLYDHGFFSASIKLPSDYTAGVVTSNGDIFEKTHDELDFEFLGNTRGREWRIQTNVYGNGSTSRGREERYLLPFDPTVEAHRYSILWTSNFIMYTPLCPAISSYAHRNMPWLGSCCWLCRFYIDDTPIREVVRSDAMGGDYPSKPMSVYATIWDGSTWATGNGKYKVNYKYAPFVSDFSDLVLRGCRVDPIQQPDSARRCAEANEALLTADFAVMTPKKRAAMRRFRERYMTYSFCYDTNRYPVTFPDCDVIPSEQSRFFEWGETKYPRERRRSRRQIRKPPRAGDQKREADV</sequence>
<dbReference type="Pfam" id="PF00722">
    <property type="entry name" value="Glyco_hydro_16"/>
    <property type="match status" value="2"/>
</dbReference>